<accession>A0A8K0CSD1</accession>
<organism evidence="5 6">
    <name type="scientific">Ignelater luminosus</name>
    <name type="common">Cucubano</name>
    <name type="synonym">Pyrophorus luminosus</name>
    <dbReference type="NCBI Taxonomy" id="2038154"/>
    <lineage>
        <taxon>Eukaryota</taxon>
        <taxon>Metazoa</taxon>
        <taxon>Ecdysozoa</taxon>
        <taxon>Arthropoda</taxon>
        <taxon>Hexapoda</taxon>
        <taxon>Insecta</taxon>
        <taxon>Pterygota</taxon>
        <taxon>Neoptera</taxon>
        <taxon>Endopterygota</taxon>
        <taxon>Coleoptera</taxon>
        <taxon>Polyphaga</taxon>
        <taxon>Elateriformia</taxon>
        <taxon>Elateroidea</taxon>
        <taxon>Elateridae</taxon>
        <taxon>Agrypninae</taxon>
        <taxon>Pyrophorini</taxon>
        <taxon>Ignelater</taxon>
    </lineage>
</organism>
<dbReference type="InterPro" id="IPR053134">
    <property type="entry name" value="RNA-dir_DNA_polymerase"/>
</dbReference>
<dbReference type="Gene3D" id="1.10.10.60">
    <property type="entry name" value="Homeodomain-like"/>
    <property type="match status" value="1"/>
</dbReference>
<comment type="subcellular location">
    <subcellularLocation>
        <location evidence="1">Nucleus</location>
    </subcellularLocation>
</comment>
<evidence type="ECO:0000256" key="1">
    <source>
        <dbReference type="ARBA" id="ARBA00004123"/>
    </source>
</evidence>
<feature type="domain" description="Reverse transcriptase" evidence="3">
    <location>
        <begin position="215"/>
        <end position="332"/>
    </location>
</feature>
<evidence type="ECO:0000259" key="3">
    <source>
        <dbReference type="Pfam" id="PF00078"/>
    </source>
</evidence>
<dbReference type="GO" id="GO:0005634">
    <property type="term" value="C:nucleus"/>
    <property type="evidence" value="ECO:0007669"/>
    <property type="project" value="UniProtKB-SubCell"/>
</dbReference>
<evidence type="ECO:0000256" key="2">
    <source>
        <dbReference type="SAM" id="MobiDB-lite"/>
    </source>
</evidence>
<evidence type="ECO:0000259" key="4">
    <source>
        <dbReference type="Pfam" id="PF05225"/>
    </source>
</evidence>
<dbReference type="InterPro" id="IPR009057">
    <property type="entry name" value="Homeodomain-like_sf"/>
</dbReference>
<dbReference type="Gene3D" id="3.30.70.270">
    <property type="match status" value="1"/>
</dbReference>
<dbReference type="EMBL" id="VTPC01008575">
    <property type="protein sequence ID" value="KAF2892704.1"/>
    <property type="molecule type" value="Genomic_DNA"/>
</dbReference>
<dbReference type="SUPFAM" id="SSF56672">
    <property type="entry name" value="DNA/RNA polymerases"/>
    <property type="match status" value="1"/>
</dbReference>
<dbReference type="PANTHER" id="PTHR24559:SF444">
    <property type="entry name" value="REVERSE TRANSCRIPTASE DOMAIN-CONTAINING PROTEIN"/>
    <property type="match status" value="1"/>
</dbReference>
<dbReference type="GO" id="GO:0003677">
    <property type="term" value="F:DNA binding"/>
    <property type="evidence" value="ECO:0007669"/>
    <property type="project" value="InterPro"/>
</dbReference>
<reference evidence="5" key="1">
    <citation type="submission" date="2019-08" db="EMBL/GenBank/DDBJ databases">
        <title>The genome of the North American firefly Photinus pyralis.</title>
        <authorList>
            <consortium name="Photinus pyralis genome working group"/>
            <person name="Fallon T.R."/>
            <person name="Sander Lower S.E."/>
            <person name="Weng J.-K."/>
        </authorList>
    </citation>
    <scope>NUCLEOTIDE SEQUENCE</scope>
    <source>
        <strain evidence="5">TRF0915ILg1</strain>
        <tissue evidence="5">Whole body</tissue>
    </source>
</reference>
<name>A0A8K0CSD1_IGNLU</name>
<comment type="caution">
    <text evidence="5">The sequence shown here is derived from an EMBL/GenBank/DDBJ whole genome shotgun (WGS) entry which is preliminary data.</text>
</comment>
<proteinExistence type="predicted"/>
<sequence>MPSVYKRKSSSLSYKDYTDEKLEECLEAIRSGRLSQRKAEAEFKVSRATIENKLKNSFLKKPRHPTILTNNEEKACASHIMLTPKTNSRKKINVAADQSICPDDIEEANIFYVSETEQQPVLKTGRSKRFASPESSLEEDDNYSTAISLESNESFEADRSDSLEKFLKIVKVNDDLILSSMVDTESSVSTIKNSIIQREEINLEPKYIDLIGFDKQFESLLVATLFSSLDLTDGYLQIPLSENAKPTTAFITPDEKDQFNRIVFGLVNTLFEFRRLMALVLRHLKNKVVLISLDGILVPATSWEEMFHKLTLVFKALQDANLTLRLTKCRFGKLFRVRKNVTETESIVHVDSQATSWRTEKERLSTSGDIPDLAFTLTPRRFCFGLTGGKSNRSFTPTVKPQAGGRKKLGLRTEKDR</sequence>
<dbReference type="InterPro" id="IPR043128">
    <property type="entry name" value="Rev_trsase/Diguanyl_cyclase"/>
</dbReference>
<dbReference type="Pfam" id="PF00078">
    <property type="entry name" value="RVT_1"/>
    <property type="match status" value="1"/>
</dbReference>
<feature type="region of interest" description="Disordered" evidence="2">
    <location>
        <begin position="122"/>
        <end position="143"/>
    </location>
</feature>
<dbReference type="Proteomes" id="UP000801492">
    <property type="component" value="Unassembled WGS sequence"/>
</dbReference>
<dbReference type="Pfam" id="PF05225">
    <property type="entry name" value="HTH_psq"/>
    <property type="match status" value="1"/>
</dbReference>
<feature type="region of interest" description="Disordered" evidence="2">
    <location>
        <begin position="394"/>
        <end position="417"/>
    </location>
</feature>
<dbReference type="InterPro" id="IPR007889">
    <property type="entry name" value="HTH_Psq"/>
</dbReference>
<evidence type="ECO:0000313" key="6">
    <source>
        <dbReference type="Proteomes" id="UP000801492"/>
    </source>
</evidence>
<evidence type="ECO:0000313" key="5">
    <source>
        <dbReference type="EMBL" id="KAF2892704.1"/>
    </source>
</evidence>
<keyword evidence="6" id="KW-1185">Reference proteome</keyword>
<protein>
    <submittedName>
        <fullName evidence="5">Uncharacterized protein</fullName>
    </submittedName>
</protein>
<dbReference type="OrthoDB" id="6776324at2759"/>
<dbReference type="InterPro" id="IPR000477">
    <property type="entry name" value="RT_dom"/>
</dbReference>
<dbReference type="SUPFAM" id="SSF46689">
    <property type="entry name" value="Homeodomain-like"/>
    <property type="match status" value="1"/>
</dbReference>
<dbReference type="CDD" id="cd01647">
    <property type="entry name" value="RT_LTR"/>
    <property type="match status" value="1"/>
</dbReference>
<dbReference type="PANTHER" id="PTHR24559">
    <property type="entry name" value="TRANSPOSON TY3-I GAG-POL POLYPROTEIN"/>
    <property type="match status" value="1"/>
</dbReference>
<gene>
    <name evidence="5" type="ORF">ILUMI_13469</name>
</gene>
<dbReference type="AlphaFoldDB" id="A0A8K0CSD1"/>
<feature type="domain" description="HTH psq-type" evidence="4">
    <location>
        <begin position="18"/>
        <end position="55"/>
    </location>
</feature>
<dbReference type="GO" id="GO:0071897">
    <property type="term" value="P:DNA biosynthetic process"/>
    <property type="evidence" value="ECO:0007669"/>
    <property type="project" value="UniProtKB-ARBA"/>
</dbReference>
<dbReference type="InterPro" id="IPR043502">
    <property type="entry name" value="DNA/RNA_pol_sf"/>
</dbReference>